<evidence type="ECO:0000259" key="3">
    <source>
        <dbReference type="PROSITE" id="PS51462"/>
    </source>
</evidence>
<dbReference type="PANTHER" id="PTHR43736:SF1">
    <property type="entry name" value="DIHYDRONEOPTERIN TRIPHOSPHATE DIPHOSPHATASE"/>
    <property type="match status" value="1"/>
</dbReference>
<feature type="domain" description="Nudix hydrolase" evidence="3">
    <location>
        <begin position="10"/>
        <end position="144"/>
    </location>
</feature>
<dbReference type="CDD" id="cd18873">
    <property type="entry name" value="NUDIX_NadM_like"/>
    <property type="match status" value="1"/>
</dbReference>
<evidence type="ECO:0000256" key="1">
    <source>
        <dbReference type="ARBA" id="ARBA00022801"/>
    </source>
</evidence>
<evidence type="ECO:0000313" key="5">
    <source>
        <dbReference type="Proteomes" id="UP000646484"/>
    </source>
</evidence>
<dbReference type="PROSITE" id="PS00893">
    <property type="entry name" value="NUDIX_BOX"/>
    <property type="match status" value="1"/>
</dbReference>
<dbReference type="InterPro" id="IPR020084">
    <property type="entry name" value="NUDIX_hydrolase_CS"/>
</dbReference>
<gene>
    <name evidence="4" type="ORF">H8S64_08140</name>
</gene>
<dbReference type="GO" id="GO:0016787">
    <property type="term" value="F:hydrolase activity"/>
    <property type="evidence" value="ECO:0007669"/>
    <property type="project" value="UniProtKB-KW"/>
</dbReference>
<dbReference type="RefSeq" id="WP_186975685.1">
    <property type="nucleotide sequence ID" value="NZ_JACOOH010000003.1"/>
</dbReference>
<accession>A0ABR7CZF6</accession>
<dbReference type="InterPro" id="IPR020476">
    <property type="entry name" value="Nudix_hydrolase"/>
</dbReference>
<dbReference type="PANTHER" id="PTHR43736">
    <property type="entry name" value="ADP-RIBOSE PYROPHOSPHATASE"/>
    <property type="match status" value="1"/>
</dbReference>
<dbReference type="InterPro" id="IPR000086">
    <property type="entry name" value="NUDIX_hydrolase_dom"/>
</dbReference>
<keyword evidence="1 2" id="KW-0378">Hydrolase</keyword>
<dbReference type="PRINTS" id="PR00502">
    <property type="entry name" value="NUDIXFAMILY"/>
</dbReference>
<dbReference type="InterPro" id="IPR015797">
    <property type="entry name" value="NUDIX_hydrolase-like_dom_sf"/>
</dbReference>
<dbReference type="Proteomes" id="UP000646484">
    <property type="component" value="Unassembled WGS sequence"/>
</dbReference>
<proteinExistence type="inferred from homology"/>
<comment type="caution">
    <text evidence="4">The sequence shown here is derived from an EMBL/GenBank/DDBJ whole genome shotgun (WGS) entry which is preliminary data.</text>
</comment>
<name>A0ABR7CZF6_9BACT</name>
<evidence type="ECO:0000313" key="4">
    <source>
        <dbReference type="EMBL" id="MBC5621065.1"/>
    </source>
</evidence>
<comment type="similarity">
    <text evidence="2">Belongs to the Nudix hydrolase family.</text>
</comment>
<dbReference type="PROSITE" id="PS51462">
    <property type="entry name" value="NUDIX"/>
    <property type="match status" value="1"/>
</dbReference>
<protein>
    <submittedName>
        <fullName evidence="4">NUDIX hydrolase</fullName>
    </submittedName>
</protein>
<dbReference type="SUPFAM" id="SSF55811">
    <property type="entry name" value="Nudix"/>
    <property type="match status" value="1"/>
</dbReference>
<evidence type="ECO:0000256" key="2">
    <source>
        <dbReference type="RuleBase" id="RU003476"/>
    </source>
</evidence>
<reference evidence="4 5" key="1">
    <citation type="submission" date="2020-08" db="EMBL/GenBank/DDBJ databases">
        <title>Genome public.</title>
        <authorList>
            <person name="Liu C."/>
            <person name="Sun Q."/>
        </authorList>
    </citation>
    <scope>NUCLEOTIDE SEQUENCE [LARGE SCALE GENOMIC DNA]</scope>
    <source>
        <strain evidence="4 5">NSJ-56</strain>
    </source>
</reference>
<dbReference type="EMBL" id="JACOOH010000003">
    <property type="protein sequence ID" value="MBC5621065.1"/>
    <property type="molecule type" value="Genomic_DNA"/>
</dbReference>
<dbReference type="Gene3D" id="3.90.79.10">
    <property type="entry name" value="Nucleoside Triphosphate Pyrophosphohydrolase"/>
    <property type="match status" value="1"/>
</dbReference>
<sequence length="178" mass="20463">MEEKYCYQYPRPAVTTDCVIFGFDGQKLQVLLIERGGEPFKGRWAFPGGFLNMDETVEECAARELEEETGMKDVFAEQFHAFSAVDRDPRGRTITVAFYALVDPRGMKVSGQDDAADARWYDILEMPSLAFDHEDMFRKALQQLKVKVYLQLSGFEQPDKRFAAFDLKRVQTLIPDKI</sequence>
<dbReference type="Pfam" id="PF00293">
    <property type="entry name" value="NUDIX"/>
    <property type="match status" value="1"/>
</dbReference>
<keyword evidence="5" id="KW-1185">Reference proteome</keyword>
<organism evidence="4 5">
    <name type="scientific">Butyricimonas hominis</name>
    <dbReference type="NCBI Taxonomy" id="2763032"/>
    <lineage>
        <taxon>Bacteria</taxon>
        <taxon>Pseudomonadati</taxon>
        <taxon>Bacteroidota</taxon>
        <taxon>Bacteroidia</taxon>
        <taxon>Bacteroidales</taxon>
        <taxon>Odoribacteraceae</taxon>
        <taxon>Butyricimonas</taxon>
    </lineage>
</organism>